<keyword evidence="3" id="KW-1185">Reference proteome</keyword>
<dbReference type="Pfam" id="PF14013">
    <property type="entry name" value="MT0933_antitox"/>
    <property type="match status" value="1"/>
</dbReference>
<proteinExistence type="predicted"/>
<feature type="compositionally biased region" description="Basic and acidic residues" evidence="1">
    <location>
        <begin position="1"/>
        <end position="12"/>
    </location>
</feature>
<accession>A0A2H1L6U1</accession>
<evidence type="ECO:0000313" key="3">
    <source>
        <dbReference type="Proteomes" id="UP000234462"/>
    </source>
</evidence>
<dbReference type="OrthoDB" id="3267972at2"/>
<evidence type="ECO:0000313" key="2">
    <source>
        <dbReference type="EMBL" id="SMY12470.1"/>
    </source>
</evidence>
<name>A0A2H1L6U1_9MICO</name>
<organism evidence="2 3">
    <name type="scientific">Brevibacterium jeotgali</name>
    <dbReference type="NCBI Taxonomy" id="1262550"/>
    <lineage>
        <taxon>Bacteria</taxon>
        <taxon>Bacillati</taxon>
        <taxon>Actinomycetota</taxon>
        <taxon>Actinomycetes</taxon>
        <taxon>Micrococcales</taxon>
        <taxon>Brevibacteriaceae</taxon>
        <taxon>Brevibacterium</taxon>
    </lineage>
</organism>
<dbReference type="Proteomes" id="UP000234462">
    <property type="component" value="Unassembled WGS sequence"/>
</dbReference>
<dbReference type="AlphaFoldDB" id="A0A2H1L6U1"/>
<evidence type="ECO:0000256" key="1">
    <source>
        <dbReference type="SAM" id="MobiDB-lite"/>
    </source>
</evidence>
<protein>
    <submittedName>
        <fullName evidence="2">MT0933-like antitoxin protein</fullName>
    </submittedName>
</protein>
<feature type="region of interest" description="Disordered" evidence="1">
    <location>
        <begin position="1"/>
        <end position="69"/>
    </location>
</feature>
<dbReference type="RefSeq" id="WP_101589396.1">
    <property type="nucleotide sequence ID" value="NZ_FXZM01000009.1"/>
</dbReference>
<reference evidence="3" key="1">
    <citation type="submission" date="2017-03" db="EMBL/GenBank/DDBJ databases">
        <authorList>
            <person name="Monnet C."/>
        </authorList>
    </citation>
    <scope>NUCLEOTIDE SEQUENCE [LARGE SCALE GENOMIC DNA]</scope>
    <source>
        <strain evidence="3">SJ5-8</strain>
    </source>
</reference>
<dbReference type="EMBL" id="FXZM01000009">
    <property type="protein sequence ID" value="SMY12470.1"/>
    <property type="molecule type" value="Genomic_DNA"/>
</dbReference>
<feature type="compositionally biased region" description="Basic and acidic residues" evidence="1">
    <location>
        <begin position="39"/>
        <end position="54"/>
    </location>
</feature>
<gene>
    <name evidence="2" type="ORF">BJEO58_02066</name>
</gene>
<dbReference type="InterPro" id="IPR028037">
    <property type="entry name" value="Antitoxin_Rv0909/MT0933"/>
</dbReference>
<sequence length="69" mass="7149">MGLGDFADKAKDAASNNEQVQEFGEQGLDKAADAANDATGDKFSDQVDQGHDAASDALGFGDKGEDQKD</sequence>